<dbReference type="OrthoDB" id="2440576at2"/>
<organism evidence="2 3">
    <name type="scientific">Oceanobacillus profundus</name>
    <dbReference type="NCBI Taxonomy" id="372463"/>
    <lineage>
        <taxon>Bacteria</taxon>
        <taxon>Bacillati</taxon>
        <taxon>Bacillota</taxon>
        <taxon>Bacilli</taxon>
        <taxon>Bacillales</taxon>
        <taxon>Bacillaceae</taxon>
        <taxon>Oceanobacillus</taxon>
    </lineage>
</organism>
<evidence type="ECO:0000313" key="2">
    <source>
        <dbReference type="EMBL" id="RHW30269.1"/>
    </source>
</evidence>
<dbReference type="PANTHER" id="PTHR40070:SF1">
    <property type="entry name" value="UPF0478 PROTEIN YTXG"/>
    <property type="match status" value="1"/>
</dbReference>
<dbReference type="Pfam" id="PF06103">
    <property type="entry name" value="DUF948"/>
    <property type="match status" value="1"/>
</dbReference>
<dbReference type="RefSeq" id="WP_095313392.1">
    <property type="nucleotide sequence ID" value="NZ_JAMAWL010000012.1"/>
</dbReference>
<keyword evidence="1" id="KW-1133">Transmembrane helix</keyword>
<dbReference type="EMBL" id="QWEH01000015">
    <property type="protein sequence ID" value="RHW30269.1"/>
    <property type="molecule type" value="Genomic_DNA"/>
</dbReference>
<evidence type="ECO:0000256" key="1">
    <source>
        <dbReference type="SAM" id="Phobius"/>
    </source>
</evidence>
<keyword evidence="3" id="KW-1185">Reference proteome</keyword>
<keyword evidence="1" id="KW-0472">Membrane</keyword>
<dbReference type="PANTHER" id="PTHR40070">
    <property type="entry name" value="UPF0478 PROTEIN YTXG"/>
    <property type="match status" value="1"/>
</dbReference>
<sequence length="160" mass="18126">MEIFYVSILFVSIAFAIVAIYLSFVLKRVANMVKTLGTSLGELERELEYMTPHLTKTLNESSKLVDDIREKINATDSVFDSAENVGKSVISLNEVYDEKSKQLSEQKLEQKMKPFVAGMTWSEVAIQLFSKWQKGTKEKNELMVQHTEVVPVNTGKEGSR</sequence>
<comment type="caution">
    <text evidence="2">The sequence shown here is derived from an EMBL/GenBank/DDBJ whole genome shotgun (WGS) entry which is preliminary data.</text>
</comment>
<proteinExistence type="predicted"/>
<name>A0A417YC56_9BACI</name>
<keyword evidence="1" id="KW-0812">Transmembrane</keyword>
<feature type="transmembrane region" description="Helical" evidence="1">
    <location>
        <begin position="6"/>
        <end position="26"/>
    </location>
</feature>
<dbReference type="InterPro" id="IPR009293">
    <property type="entry name" value="UPF0478"/>
</dbReference>
<gene>
    <name evidence="2" type="ORF">D1B32_18320</name>
</gene>
<accession>A0A417YC56</accession>
<dbReference type="Proteomes" id="UP000285456">
    <property type="component" value="Unassembled WGS sequence"/>
</dbReference>
<protein>
    <submittedName>
        <fullName evidence="2">DUF948 domain-containing protein</fullName>
    </submittedName>
</protein>
<dbReference type="AlphaFoldDB" id="A0A417YC56"/>
<evidence type="ECO:0000313" key="3">
    <source>
        <dbReference type="Proteomes" id="UP000285456"/>
    </source>
</evidence>
<reference evidence="2 3" key="1">
    <citation type="journal article" date="2007" name="Int. J. Syst. Evol. Microbiol.">
        <title>Oceanobacillus profundus sp. nov., isolated from a deep-sea sediment core.</title>
        <authorList>
            <person name="Kim Y.G."/>
            <person name="Choi D.H."/>
            <person name="Hyun S."/>
            <person name="Cho B.C."/>
        </authorList>
    </citation>
    <scope>NUCLEOTIDE SEQUENCE [LARGE SCALE GENOMIC DNA]</scope>
    <source>
        <strain evidence="2 3">DSM 18246</strain>
    </source>
</reference>